<feature type="domain" description="Bacterial transcriptional activator" evidence="9">
    <location>
        <begin position="135"/>
        <end position="279"/>
    </location>
</feature>
<dbReference type="SUPFAM" id="SSF46894">
    <property type="entry name" value="C-terminal effector domain of the bipartite response regulators"/>
    <property type="match status" value="1"/>
</dbReference>
<evidence type="ECO:0000259" key="8">
    <source>
        <dbReference type="SMART" id="SM00862"/>
    </source>
</evidence>
<dbReference type="InterPro" id="IPR036388">
    <property type="entry name" value="WH-like_DNA-bd_sf"/>
</dbReference>
<dbReference type="InterPro" id="IPR051677">
    <property type="entry name" value="AfsR-DnrI-RedD_regulator"/>
</dbReference>
<feature type="domain" description="AAA+ ATPase" evidence="7">
    <location>
        <begin position="350"/>
        <end position="521"/>
    </location>
</feature>
<dbReference type="SMART" id="SM00382">
    <property type="entry name" value="AAA"/>
    <property type="match status" value="1"/>
</dbReference>
<dbReference type="SMART" id="SM01043">
    <property type="entry name" value="BTAD"/>
    <property type="match status" value="1"/>
</dbReference>
<keyword evidence="4" id="KW-0805">Transcription regulation</keyword>
<dbReference type="Gene3D" id="1.25.40.10">
    <property type="entry name" value="Tetratricopeptide repeat domain"/>
    <property type="match status" value="2"/>
</dbReference>
<dbReference type="InterPro" id="IPR002182">
    <property type="entry name" value="NB-ARC"/>
</dbReference>
<dbReference type="SUPFAM" id="SSF48452">
    <property type="entry name" value="TPR-like"/>
    <property type="match status" value="3"/>
</dbReference>
<dbReference type="Pfam" id="PF13424">
    <property type="entry name" value="TPR_12"/>
    <property type="match status" value="2"/>
</dbReference>
<comment type="caution">
    <text evidence="10">The sequence shown here is derived from an EMBL/GenBank/DDBJ whole genome shotgun (WGS) entry which is preliminary data.</text>
</comment>
<dbReference type="SUPFAM" id="SSF52540">
    <property type="entry name" value="P-loop containing nucleoside triphosphate hydrolases"/>
    <property type="match status" value="1"/>
</dbReference>
<dbReference type="InterPro" id="IPR042197">
    <property type="entry name" value="Apaf_helical"/>
</dbReference>
<dbReference type="InterPro" id="IPR001867">
    <property type="entry name" value="OmpR/PhoB-type_DNA-bd"/>
</dbReference>
<dbReference type="PANTHER" id="PTHR35807:SF1">
    <property type="entry name" value="TRANSCRIPTIONAL REGULATOR REDD"/>
    <property type="match status" value="1"/>
</dbReference>
<dbReference type="SMART" id="SM00028">
    <property type="entry name" value="TPR"/>
    <property type="match status" value="5"/>
</dbReference>
<accession>A0A3L8RCA0</accession>
<dbReference type="Pfam" id="PF00931">
    <property type="entry name" value="NB-ARC"/>
    <property type="match status" value="1"/>
</dbReference>
<keyword evidence="5" id="KW-0238">DNA-binding</keyword>
<dbReference type="Pfam" id="PF00486">
    <property type="entry name" value="Trans_reg_C"/>
    <property type="match status" value="1"/>
</dbReference>
<dbReference type="CDD" id="cd15831">
    <property type="entry name" value="BTAD"/>
    <property type="match status" value="1"/>
</dbReference>
<protein>
    <submittedName>
        <fullName evidence="10">SARP family transcriptional regulator</fullName>
    </submittedName>
</protein>
<dbReference type="STRING" id="1343740.M271_40545"/>
<sequence length="994" mass="108210">MSSAAQLREPDQVWRVPQETGLCMAASADYDGSGVTAAPFRVLGPLEVSGELGAVYVAPGRQEIVLGALVLELNRVVETTYLVDVIWAHDPPKTARTQVQICVSRLRKALADGGVDATIETRAHGYILRAPEDATDVGNFHRLLTEAHALAREGLKVAAVDALRAATGLWRGRCLAGVLSEVLAGTAAQLDESRLEAVETCMRLELELGRHEHLVGELQQLVAGHPLRERLRGHLMVALFRSGRQAEALDAYHQGRALLTEELGLDPGRELRDLAQAILTDDADLALAEPAEPRSLVATPLPEAVQERGADPNPVVTPRQLPADIGDLVADDVIVAAVCDAVTGGQEKGQLNVVLVLGGPGVGKSTLARHVAHRLAAGYFPDGQLYCDLRGPGGQPVGSAEALGRFLRALGVPGQAIPDALDERAKMYRSLLADRRILVLLDDAVSESQVMPLLPGTGSSGVLVTSRGQLTALPGTRRFDLEPLGQEQAVQLLGRIIGEHRVEGEREAARALIRLVGGLPLALRIIGARLAARPHWSLTSMWHRLENEHRRLDELAYGELSIRASLSLSYDGLAAADRRLLCLISLAEGTEIPGWLGAALIDDRTPHPADLLEPLIDRRLLDITAMDQGGEFRCGLSQMVRTFAHERLPLEIPEAERAGAVRRMVGGWMALAERAHKEIYGGAYTIVMGRGERWHPPEEHVRRCLRDPLGWLESEQTNLLNAVELAARSGLDELCWELATTLVTLFEARGYPELWARTHRIALTAVQEAGNERGQAAVLGSLGTLHLHRGEHEAAGPYLSAALEIFERIGELSGQALCLRDLARIERHHGDDDRALALYESAERNFSRAQDVIGRAYVLGEMAHITMRRADFARTRSYLDEALGICRSAGFDRGQALTLRRLGQMLMHQHRYEAAERTLLEVLAMVRASGDLVGEGYVLHDLGRVNAHLRRVEQAVQYYSQSARVRERILDHGGAAAVRADIVAILGRPMTSVG</sequence>
<dbReference type="AlphaFoldDB" id="A0A3L8RCA0"/>
<dbReference type="PRINTS" id="PR00364">
    <property type="entry name" value="DISEASERSIST"/>
</dbReference>
<evidence type="ECO:0000313" key="11">
    <source>
        <dbReference type="Proteomes" id="UP000281594"/>
    </source>
</evidence>
<keyword evidence="6" id="KW-0804">Transcription</keyword>
<keyword evidence="2" id="KW-0677">Repeat</keyword>
<evidence type="ECO:0000259" key="7">
    <source>
        <dbReference type="SMART" id="SM00382"/>
    </source>
</evidence>
<dbReference type="Proteomes" id="UP000281594">
    <property type="component" value="Unassembled WGS sequence"/>
</dbReference>
<name>A0A3L8RCA0_STRRN</name>
<evidence type="ECO:0000256" key="3">
    <source>
        <dbReference type="ARBA" id="ARBA00023012"/>
    </source>
</evidence>
<dbReference type="GO" id="GO:0000160">
    <property type="term" value="P:phosphorelay signal transduction system"/>
    <property type="evidence" value="ECO:0007669"/>
    <property type="project" value="UniProtKB-KW"/>
</dbReference>
<dbReference type="Gene3D" id="3.40.50.300">
    <property type="entry name" value="P-loop containing nucleotide triphosphate hydrolases"/>
    <property type="match status" value="1"/>
</dbReference>
<dbReference type="Gene3D" id="1.10.10.10">
    <property type="entry name" value="Winged helix-like DNA-binding domain superfamily/Winged helix DNA-binding domain"/>
    <property type="match status" value="1"/>
</dbReference>
<evidence type="ECO:0000256" key="4">
    <source>
        <dbReference type="ARBA" id="ARBA00023015"/>
    </source>
</evidence>
<dbReference type="GO" id="GO:0043531">
    <property type="term" value="F:ADP binding"/>
    <property type="evidence" value="ECO:0007669"/>
    <property type="project" value="InterPro"/>
</dbReference>
<dbReference type="Gene3D" id="1.10.8.430">
    <property type="entry name" value="Helical domain of apoptotic protease-activating factors"/>
    <property type="match status" value="1"/>
</dbReference>
<dbReference type="InterPro" id="IPR011990">
    <property type="entry name" value="TPR-like_helical_dom_sf"/>
</dbReference>
<dbReference type="GO" id="GO:0003677">
    <property type="term" value="F:DNA binding"/>
    <property type="evidence" value="ECO:0007669"/>
    <property type="project" value="UniProtKB-KW"/>
</dbReference>
<dbReference type="SMART" id="SM00862">
    <property type="entry name" value="Trans_reg_C"/>
    <property type="match status" value="1"/>
</dbReference>
<feature type="domain" description="OmpR/PhoB-type" evidence="8">
    <location>
        <begin position="53"/>
        <end position="128"/>
    </location>
</feature>
<dbReference type="InterPro" id="IPR027417">
    <property type="entry name" value="P-loop_NTPase"/>
</dbReference>
<evidence type="ECO:0000256" key="5">
    <source>
        <dbReference type="ARBA" id="ARBA00023125"/>
    </source>
</evidence>
<evidence type="ECO:0000256" key="2">
    <source>
        <dbReference type="ARBA" id="ARBA00022737"/>
    </source>
</evidence>
<dbReference type="GO" id="GO:0006355">
    <property type="term" value="P:regulation of DNA-templated transcription"/>
    <property type="evidence" value="ECO:0007669"/>
    <property type="project" value="InterPro"/>
</dbReference>
<dbReference type="InterPro" id="IPR016032">
    <property type="entry name" value="Sig_transdc_resp-reg_C-effctor"/>
</dbReference>
<gene>
    <name evidence="10" type="ORF">D3C57_103110</name>
</gene>
<dbReference type="InterPro" id="IPR019734">
    <property type="entry name" value="TPR_rpt"/>
</dbReference>
<dbReference type="InterPro" id="IPR003593">
    <property type="entry name" value="AAA+_ATPase"/>
</dbReference>
<evidence type="ECO:0000256" key="6">
    <source>
        <dbReference type="ARBA" id="ARBA00023163"/>
    </source>
</evidence>
<dbReference type="EMBL" id="QYCY01000001">
    <property type="protein sequence ID" value="RLV77325.1"/>
    <property type="molecule type" value="Genomic_DNA"/>
</dbReference>
<reference evidence="10 11" key="1">
    <citation type="journal article" date="2018" name="J. Biol. Chem.">
        <title>Discovery of the actinoplanic acid pathway in Streptomyces rapamycinicus reveals a genetically conserved synergism with rapamycin.</title>
        <authorList>
            <person name="Mrak P."/>
            <person name="Krastel P."/>
            <person name="Pivk Lukancic P."/>
            <person name="Tao J."/>
            <person name="Pistorius D."/>
            <person name="Moore C.M."/>
        </authorList>
    </citation>
    <scope>NUCLEOTIDE SEQUENCE [LARGE SCALE GENOMIC DNA]</scope>
    <source>
        <strain evidence="10 11">NRRL 5491</strain>
    </source>
</reference>
<proteinExistence type="inferred from homology"/>
<dbReference type="InterPro" id="IPR005158">
    <property type="entry name" value="BTAD"/>
</dbReference>
<organism evidence="10 11">
    <name type="scientific">Streptomyces rapamycinicus (strain ATCC 29253 / DSM 41530 / NRRL 5491 / AYB-994)</name>
    <name type="common">Streptomyces hygroscopicus (strain ATCC 29253)</name>
    <dbReference type="NCBI Taxonomy" id="1343740"/>
    <lineage>
        <taxon>Bacteria</taxon>
        <taxon>Bacillati</taxon>
        <taxon>Actinomycetota</taxon>
        <taxon>Actinomycetes</taxon>
        <taxon>Kitasatosporales</taxon>
        <taxon>Streptomycetaceae</taxon>
        <taxon>Streptomyces</taxon>
        <taxon>Streptomyces violaceusniger group</taxon>
    </lineage>
</organism>
<evidence type="ECO:0000313" key="10">
    <source>
        <dbReference type="EMBL" id="RLV77325.1"/>
    </source>
</evidence>
<keyword evidence="3" id="KW-0902">Two-component regulatory system</keyword>
<evidence type="ECO:0000256" key="1">
    <source>
        <dbReference type="ARBA" id="ARBA00005820"/>
    </source>
</evidence>
<comment type="similarity">
    <text evidence="1">Belongs to the AfsR/DnrI/RedD regulatory family.</text>
</comment>
<evidence type="ECO:0000259" key="9">
    <source>
        <dbReference type="SMART" id="SM01043"/>
    </source>
</evidence>
<dbReference type="PANTHER" id="PTHR35807">
    <property type="entry name" value="TRANSCRIPTIONAL REGULATOR REDD-RELATED"/>
    <property type="match status" value="1"/>
</dbReference>
<dbReference type="Pfam" id="PF03704">
    <property type="entry name" value="BTAD"/>
    <property type="match status" value="1"/>
</dbReference>